<keyword evidence="7" id="KW-1185">Reference proteome</keyword>
<name>A0A834XLA9_APHGI</name>
<dbReference type="AlphaFoldDB" id="A0A834XLA9"/>
<reference evidence="6 7" key="1">
    <citation type="submission" date="2020-08" db="EMBL/GenBank/DDBJ databases">
        <title>Aphidius gifuensis genome sequencing and assembly.</title>
        <authorList>
            <person name="Du Z."/>
        </authorList>
    </citation>
    <scope>NUCLEOTIDE SEQUENCE [LARGE SCALE GENOMIC DNA]</scope>
    <source>
        <strain evidence="6">YNYX2018</strain>
        <tissue evidence="6">Adults</tissue>
    </source>
</reference>
<dbReference type="OrthoDB" id="106784at2759"/>
<dbReference type="Pfam" id="PF00079">
    <property type="entry name" value="Serpin"/>
    <property type="match status" value="1"/>
</dbReference>
<gene>
    <name evidence="6" type="ORF">HCN44_007967</name>
</gene>
<comment type="caution">
    <text evidence="6">The sequence shown here is derived from an EMBL/GenBank/DDBJ whole genome shotgun (WGS) entry which is preliminary data.</text>
</comment>
<evidence type="ECO:0000256" key="1">
    <source>
        <dbReference type="ARBA" id="ARBA00009500"/>
    </source>
</evidence>
<dbReference type="GO" id="GO:0005615">
    <property type="term" value="C:extracellular space"/>
    <property type="evidence" value="ECO:0007669"/>
    <property type="project" value="InterPro"/>
</dbReference>
<dbReference type="InterPro" id="IPR023796">
    <property type="entry name" value="Serpin_dom"/>
</dbReference>
<feature type="compositionally biased region" description="Basic and acidic residues" evidence="4">
    <location>
        <begin position="226"/>
        <end position="246"/>
    </location>
</feature>
<evidence type="ECO:0000313" key="7">
    <source>
        <dbReference type="Proteomes" id="UP000639338"/>
    </source>
</evidence>
<dbReference type="EMBL" id="JACMRX010000005">
    <property type="protein sequence ID" value="KAF7989293.1"/>
    <property type="molecule type" value="Genomic_DNA"/>
</dbReference>
<comment type="similarity">
    <text evidence="1">Belongs to the serpin family.</text>
</comment>
<evidence type="ECO:0000259" key="5">
    <source>
        <dbReference type="Pfam" id="PF00079"/>
    </source>
</evidence>
<sequence length="514" mass="60010">MELTDTLEKMGMIDMFDIEKADFSGISNEPLYVNKVIQKAFIEVNEEGSEAAAVTSKSSSACMIPRKRDTRDREDRDRRDRDRERDKDDRPLHQKEKDERDRRDTKDKEHDRYIRRDDDRTTDKRDYDKDKDKYRDDRERGERDRYRNDDKIRIRDRKDPTERDFDDKERDRHDRHSDDRKKNKKSSSLHPQETRSDTTDISPEKNKEKKLKDKKKKKDSSSDNTLSDKIDDKLLSSNDVKHENNENKINTGDVSTSHDESFNVSDQNNSLVETKIKTDDKTIVTMMNSEPPEQTDNDDFCLNPPNPNFKPIPEVKNDNDKPTIDSLYEGLDDTEINTVISNINEPESDKAEEFIKLDVSITSPQHTDINNDELQSTKLVTSEVLKRAENAIFQKAINAIRPIEIKKISESRKILYQNPEPKNIIDTNTDLNRSSSDRKSVNVTINIGKNERNVEITEPLLKKSKLDRSNYRSSNDSLLHSPTRLSAKERLDNNLLVRSRSTKLNKKQSQLLIQ</sequence>
<dbReference type="Proteomes" id="UP000639338">
    <property type="component" value="Unassembled WGS sequence"/>
</dbReference>
<dbReference type="Gene3D" id="3.30.497.10">
    <property type="entry name" value="Antithrombin, subunit I, domain 2"/>
    <property type="match status" value="1"/>
</dbReference>
<dbReference type="InterPro" id="IPR042178">
    <property type="entry name" value="Serpin_sf_1"/>
</dbReference>
<evidence type="ECO:0000313" key="6">
    <source>
        <dbReference type="EMBL" id="KAF7989293.1"/>
    </source>
</evidence>
<evidence type="ECO:0000256" key="3">
    <source>
        <dbReference type="ARBA" id="ARBA00022900"/>
    </source>
</evidence>
<evidence type="ECO:0000256" key="4">
    <source>
        <dbReference type="SAM" id="MobiDB-lite"/>
    </source>
</evidence>
<feature type="compositionally biased region" description="Basic and acidic residues" evidence="4">
    <location>
        <begin position="192"/>
        <end position="211"/>
    </location>
</feature>
<keyword evidence="3" id="KW-0722">Serine protease inhibitor</keyword>
<organism evidence="6 7">
    <name type="scientific">Aphidius gifuensis</name>
    <name type="common">Parasitoid wasp</name>
    <dbReference type="NCBI Taxonomy" id="684658"/>
    <lineage>
        <taxon>Eukaryota</taxon>
        <taxon>Metazoa</taxon>
        <taxon>Ecdysozoa</taxon>
        <taxon>Arthropoda</taxon>
        <taxon>Hexapoda</taxon>
        <taxon>Insecta</taxon>
        <taxon>Pterygota</taxon>
        <taxon>Neoptera</taxon>
        <taxon>Endopterygota</taxon>
        <taxon>Hymenoptera</taxon>
        <taxon>Apocrita</taxon>
        <taxon>Ichneumonoidea</taxon>
        <taxon>Braconidae</taxon>
        <taxon>Aphidiinae</taxon>
        <taxon>Aphidius</taxon>
    </lineage>
</organism>
<dbReference type="InterPro" id="IPR036186">
    <property type="entry name" value="Serpin_sf"/>
</dbReference>
<dbReference type="GO" id="GO:0004867">
    <property type="term" value="F:serine-type endopeptidase inhibitor activity"/>
    <property type="evidence" value="ECO:0007669"/>
    <property type="project" value="UniProtKB-KW"/>
</dbReference>
<dbReference type="PANTHER" id="PTHR11461">
    <property type="entry name" value="SERINE PROTEASE INHIBITOR, SERPIN"/>
    <property type="match status" value="1"/>
</dbReference>
<evidence type="ECO:0000256" key="2">
    <source>
        <dbReference type="ARBA" id="ARBA00022690"/>
    </source>
</evidence>
<dbReference type="InterPro" id="IPR000215">
    <property type="entry name" value="Serpin_fam"/>
</dbReference>
<accession>A0A834XLA9</accession>
<dbReference type="SUPFAM" id="SSF56574">
    <property type="entry name" value="Serpins"/>
    <property type="match status" value="1"/>
</dbReference>
<feature type="region of interest" description="Disordered" evidence="4">
    <location>
        <begin position="49"/>
        <end position="266"/>
    </location>
</feature>
<feature type="compositionally biased region" description="Basic and acidic residues" evidence="4">
    <location>
        <begin position="66"/>
        <end position="181"/>
    </location>
</feature>
<keyword evidence="2" id="KW-0646">Protease inhibitor</keyword>
<feature type="domain" description="Serpin" evidence="5">
    <location>
        <begin position="2"/>
        <end position="59"/>
    </location>
</feature>
<dbReference type="PANTHER" id="PTHR11461:SF211">
    <property type="entry name" value="GH10112P-RELATED"/>
    <property type="match status" value="1"/>
</dbReference>
<proteinExistence type="inferred from homology"/>
<protein>
    <recommendedName>
        <fullName evidence="5">Serpin domain-containing protein</fullName>
    </recommendedName>
</protein>